<dbReference type="InterPro" id="IPR000873">
    <property type="entry name" value="AMP-dep_synth/lig_dom"/>
</dbReference>
<feature type="domain" description="AMP-dependent synthetase/ligase" evidence="2">
    <location>
        <begin position="34"/>
        <end position="386"/>
    </location>
</feature>
<proteinExistence type="inferred from homology"/>
<dbReference type="PANTHER" id="PTHR22754:SF32">
    <property type="entry name" value="DISCO-INTERACTING PROTEIN 2"/>
    <property type="match status" value="1"/>
</dbReference>
<name>A0AAU2VFC3_9ACTN</name>
<dbReference type="Gene3D" id="3.30.300.30">
    <property type="match status" value="1"/>
</dbReference>
<dbReference type="PANTHER" id="PTHR22754">
    <property type="entry name" value="DISCO-INTERACTING PROTEIN 2 DIP2 -RELATED"/>
    <property type="match status" value="1"/>
</dbReference>
<reference evidence="3" key="1">
    <citation type="submission" date="2022-10" db="EMBL/GenBank/DDBJ databases">
        <title>The complete genomes of actinobacterial strains from the NBC collection.</title>
        <authorList>
            <person name="Joergensen T.S."/>
            <person name="Alvarez Arevalo M."/>
            <person name="Sterndorff E.B."/>
            <person name="Faurdal D."/>
            <person name="Vuksanovic O."/>
            <person name="Mourched A.-S."/>
            <person name="Charusanti P."/>
            <person name="Shaw S."/>
            <person name="Blin K."/>
            <person name="Weber T."/>
        </authorList>
    </citation>
    <scope>NUCLEOTIDE SEQUENCE</scope>
    <source>
        <strain evidence="3">NBC_00003</strain>
    </source>
</reference>
<organism evidence="3">
    <name type="scientific">Streptomyces sp. NBC_00003</name>
    <dbReference type="NCBI Taxonomy" id="2903608"/>
    <lineage>
        <taxon>Bacteria</taxon>
        <taxon>Bacillati</taxon>
        <taxon>Actinomycetota</taxon>
        <taxon>Actinomycetes</taxon>
        <taxon>Kitasatosporales</taxon>
        <taxon>Streptomycetaceae</taxon>
        <taxon>Streptomyces</taxon>
    </lineage>
</organism>
<comment type="similarity">
    <text evidence="1">Belongs to the ATP-dependent AMP-binding enzyme family.</text>
</comment>
<dbReference type="InterPro" id="IPR020845">
    <property type="entry name" value="AMP-binding_CS"/>
</dbReference>
<dbReference type="InterPro" id="IPR042099">
    <property type="entry name" value="ANL_N_sf"/>
</dbReference>
<dbReference type="PROSITE" id="PS00455">
    <property type="entry name" value="AMP_BINDING"/>
    <property type="match status" value="1"/>
</dbReference>
<protein>
    <submittedName>
        <fullName evidence="3">AMP-binding protein</fullName>
    </submittedName>
</protein>
<dbReference type="Pfam" id="PF00501">
    <property type="entry name" value="AMP-binding"/>
    <property type="match status" value="1"/>
</dbReference>
<accession>A0AAU2VFC3</accession>
<evidence type="ECO:0000313" key="3">
    <source>
        <dbReference type="EMBL" id="WTW65344.1"/>
    </source>
</evidence>
<dbReference type="SUPFAM" id="SSF56801">
    <property type="entry name" value="Acetyl-CoA synthetase-like"/>
    <property type="match status" value="1"/>
</dbReference>
<dbReference type="Gene3D" id="3.40.50.12780">
    <property type="entry name" value="N-terminal domain of ligase-like"/>
    <property type="match status" value="1"/>
</dbReference>
<sequence length="536" mass="58194">MSSPAYLDGGPALIGRTGTLTGALLRTASLHGQQKIVLLHDNGTHTALTYAQLLQRAQRVLAGLRGTRGRAGEIILLDIDDPEELLVSYWACVLGGFVPLPLPVSGVDEPLRQVWNAHGHPRFVTGTGRTVPHGLTQYSAGTFDYLSHHAPTTDYHPAQPDDLALLLLTSGSTGTPKAVRLTHANILARTRATAHTNHLDQRQRTFNWMPLSHVGGLVMFHTRDVVLGAYQVHASQRWILDAPLRWMEVCHTHRITCTWAPNYAFALVADEAGRLTGTPWDLSQLTYVMNGGEPLHGEVIDRFMTLLAPHGLPPGAMYPGWGMSETSSGVTDCPYSAVARTGPYVPVGAPQPGTRIRVTDGEGNTVGEGTTGNVQVSGATVTAGYHENPDQNRQSFTSDGWFKTGDLGFVQDGILTVTGRADDQITVEGTTYHGHEIEAAVETLDFVAPIYTVATEVTTPDGDRLAIFFHPRGGLFTDGHRQDLEILLKERFAVTGAYLLPVGKDDVPRTGIGKLRRRPLRERFEASPQVTWSVAP</sequence>
<dbReference type="EMBL" id="CP108318">
    <property type="protein sequence ID" value="WTW65344.1"/>
    <property type="molecule type" value="Genomic_DNA"/>
</dbReference>
<evidence type="ECO:0000259" key="2">
    <source>
        <dbReference type="Pfam" id="PF00501"/>
    </source>
</evidence>
<dbReference type="InterPro" id="IPR045851">
    <property type="entry name" value="AMP-bd_C_sf"/>
</dbReference>
<gene>
    <name evidence="3" type="ORF">OG549_34480</name>
</gene>
<evidence type="ECO:0000256" key="1">
    <source>
        <dbReference type="ARBA" id="ARBA00006432"/>
    </source>
</evidence>
<dbReference type="AlphaFoldDB" id="A0AAU2VFC3"/>